<protein>
    <recommendedName>
        <fullName evidence="7">D-lactate dehydrogenase (cytochrome)</fullName>
        <ecNumber evidence="7">1.1.2.4</ecNumber>
    </recommendedName>
</protein>
<dbReference type="FunFam" id="1.10.45.10:FF:000001">
    <property type="entry name" value="D-lactate dehydrogenase mitochondrial"/>
    <property type="match status" value="1"/>
</dbReference>
<dbReference type="GO" id="GO:0071949">
    <property type="term" value="F:FAD binding"/>
    <property type="evidence" value="ECO:0007669"/>
    <property type="project" value="InterPro"/>
</dbReference>
<evidence type="ECO:0000256" key="2">
    <source>
        <dbReference type="ARBA" id="ARBA00008000"/>
    </source>
</evidence>
<evidence type="ECO:0000256" key="7">
    <source>
        <dbReference type="ARBA" id="ARBA00038897"/>
    </source>
</evidence>
<keyword evidence="4" id="KW-0274">FAD</keyword>
<dbReference type="Pfam" id="PF01565">
    <property type="entry name" value="FAD_binding_4"/>
    <property type="match status" value="1"/>
</dbReference>
<dbReference type="AlphaFoldDB" id="A0A2A2PN99"/>
<dbReference type="InterPro" id="IPR016169">
    <property type="entry name" value="FAD-bd_PCMH_sub2"/>
</dbReference>
<dbReference type="InterPro" id="IPR004113">
    <property type="entry name" value="FAD-bd_oxidored_4_C"/>
</dbReference>
<dbReference type="PROSITE" id="PS51387">
    <property type="entry name" value="FAD_PCMH"/>
    <property type="match status" value="1"/>
</dbReference>
<feature type="domain" description="FAD-binding PCMH-type" evidence="8">
    <location>
        <begin position="35"/>
        <end position="212"/>
    </location>
</feature>
<reference evidence="9 10" key="1">
    <citation type="submission" date="2017-08" db="EMBL/GenBank/DDBJ databases">
        <title>Draft Genome Sequence of Pseudomonas moraviensis TYU6, isolated from Taxus cuspidata by using PacBio Single-Molecule Real-Time Technology.</title>
        <authorList>
            <person name="Baek K.-H."/>
            <person name="Mishra A.K."/>
        </authorList>
    </citation>
    <scope>NUCLEOTIDE SEQUENCE [LARGE SCALE GENOMIC DNA]</scope>
    <source>
        <strain evidence="9 10">TYU6</strain>
    </source>
</reference>
<dbReference type="InterPro" id="IPR016164">
    <property type="entry name" value="FAD-linked_Oxase-like_C"/>
</dbReference>
<evidence type="ECO:0000259" key="8">
    <source>
        <dbReference type="PROSITE" id="PS51387"/>
    </source>
</evidence>
<comment type="similarity">
    <text evidence="2">Belongs to the FAD-binding oxidoreductase/transferase type 4 family.</text>
</comment>
<dbReference type="SUPFAM" id="SSF55103">
    <property type="entry name" value="FAD-linked oxidases, C-terminal domain"/>
    <property type="match status" value="1"/>
</dbReference>
<dbReference type="EC" id="1.1.2.4" evidence="7"/>
<comment type="caution">
    <text evidence="9">The sequence shown here is derived from an EMBL/GenBank/DDBJ whole genome shotgun (WGS) entry which is preliminary data.</text>
</comment>
<dbReference type="InterPro" id="IPR016171">
    <property type="entry name" value="Vanillyl_alc_oxidase_C-sub2"/>
</dbReference>
<accession>A0A2A2PN99</accession>
<dbReference type="Pfam" id="PF02913">
    <property type="entry name" value="FAD-oxidase_C"/>
    <property type="match status" value="1"/>
</dbReference>
<evidence type="ECO:0000313" key="9">
    <source>
        <dbReference type="EMBL" id="PAW57099.1"/>
    </source>
</evidence>
<dbReference type="InterPro" id="IPR036318">
    <property type="entry name" value="FAD-bd_PCMH-like_sf"/>
</dbReference>
<evidence type="ECO:0000256" key="4">
    <source>
        <dbReference type="ARBA" id="ARBA00022827"/>
    </source>
</evidence>
<organism evidence="9 10">
    <name type="scientific">Pseudomonas moraviensis</name>
    <dbReference type="NCBI Taxonomy" id="321662"/>
    <lineage>
        <taxon>Bacteria</taxon>
        <taxon>Pseudomonadati</taxon>
        <taxon>Pseudomonadota</taxon>
        <taxon>Gammaproteobacteria</taxon>
        <taxon>Pseudomonadales</taxon>
        <taxon>Pseudomonadaceae</taxon>
        <taxon>Pseudomonas</taxon>
    </lineage>
</organism>
<keyword evidence="5" id="KW-0809">Transit peptide</keyword>
<evidence type="ECO:0000256" key="6">
    <source>
        <dbReference type="ARBA" id="ARBA00023002"/>
    </source>
</evidence>
<dbReference type="PANTHER" id="PTHR11748:SF111">
    <property type="entry name" value="D-LACTATE DEHYDROGENASE, MITOCHONDRIAL-RELATED"/>
    <property type="match status" value="1"/>
</dbReference>
<dbReference type="InterPro" id="IPR006094">
    <property type="entry name" value="Oxid_FAD_bind_N"/>
</dbReference>
<dbReference type="Gene3D" id="3.30.465.10">
    <property type="match status" value="1"/>
</dbReference>
<dbReference type="GO" id="GO:1903457">
    <property type="term" value="P:lactate catabolic process"/>
    <property type="evidence" value="ECO:0007669"/>
    <property type="project" value="TreeGrafter"/>
</dbReference>
<evidence type="ECO:0000256" key="5">
    <source>
        <dbReference type="ARBA" id="ARBA00022946"/>
    </source>
</evidence>
<sequence>MNAPVVEKLRQLFGERLRLEQGIRQQFCQAPPGIELSPPDAVVTVRSEDEIVQVVKLCREYGVALIPSGARSSLEGQINAPQGGVCVDCSEMNAIIDVNVTDMTATVQPGVTREQLNSHLRETGLFFSVDPGANASMGGMAATRASGTNSVRYGTMAGNVKAARWIMANGSVAAIGSRAPKSAMGLDLLAIAIGSEGTLGIFSELQVRLHPVPEAIVAGVCSFDSVDNAVQTVASALGQGLSIARIELLDATAVRACNAYSAALGLVDTPHLFLEFHGDRSTVASSVELFKDCAGEYGGQVRISERLEERTALWKARHDAWWAFHAFYKGRKGLATDVCVPLSCLSACISATAADIAASGLDAPLIGHVGDGNFHLLIMLDEGEDESADIQAFLSRLSSRALSFGGTVSGEHGVGQGKLKWMSAQHGAALQFMRAIKSALDPDNLFNPGKMYQSLRVDAR</sequence>
<dbReference type="FunFam" id="3.30.70.2740:FF:000001">
    <property type="entry name" value="D-lactate dehydrogenase mitochondrial"/>
    <property type="match status" value="1"/>
</dbReference>
<proteinExistence type="inferred from homology"/>
<dbReference type="RefSeq" id="WP_095668244.1">
    <property type="nucleotide sequence ID" value="NZ_NRSS01000003.1"/>
</dbReference>
<keyword evidence="6" id="KW-0560">Oxidoreductase</keyword>
<name>A0A2A2PN99_9PSED</name>
<dbReference type="InterPro" id="IPR016166">
    <property type="entry name" value="FAD-bd_PCMH"/>
</dbReference>
<comment type="cofactor">
    <cofactor evidence="1">
        <name>FAD</name>
        <dbReference type="ChEBI" id="CHEBI:57692"/>
    </cofactor>
</comment>
<dbReference type="PANTHER" id="PTHR11748">
    <property type="entry name" value="D-LACTATE DEHYDROGENASE"/>
    <property type="match status" value="1"/>
</dbReference>
<dbReference type="Proteomes" id="UP000217830">
    <property type="component" value="Unassembled WGS sequence"/>
</dbReference>
<keyword evidence="3" id="KW-0285">Flavoprotein</keyword>
<dbReference type="Gene3D" id="3.30.70.2740">
    <property type="match status" value="1"/>
</dbReference>
<dbReference type="Gene3D" id="1.10.45.10">
    <property type="entry name" value="Vanillyl-alcohol Oxidase, Chain A, domain 4"/>
    <property type="match status" value="1"/>
</dbReference>
<evidence type="ECO:0000313" key="10">
    <source>
        <dbReference type="Proteomes" id="UP000217830"/>
    </source>
</evidence>
<evidence type="ECO:0000256" key="1">
    <source>
        <dbReference type="ARBA" id="ARBA00001974"/>
    </source>
</evidence>
<dbReference type="EMBL" id="NRST01000001">
    <property type="protein sequence ID" value="PAW57099.1"/>
    <property type="molecule type" value="Genomic_DNA"/>
</dbReference>
<dbReference type="SUPFAM" id="SSF56176">
    <property type="entry name" value="FAD-binding/transporter-associated domain-like"/>
    <property type="match status" value="1"/>
</dbReference>
<keyword evidence="10" id="KW-1185">Reference proteome</keyword>
<gene>
    <name evidence="9" type="ORF">CKQ80_17975</name>
</gene>
<dbReference type="GO" id="GO:0008720">
    <property type="term" value="F:D-lactate dehydrogenase (NAD+) activity"/>
    <property type="evidence" value="ECO:0007669"/>
    <property type="project" value="TreeGrafter"/>
</dbReference>
<evidence type="ECO:0000256" key="3">
    <source>
        <dbReference type="ARBA" id="ARBA00022630"/>
    </source>
</evidence>
<dbReference type="GO" id="GO:0004458">
    <property type="term" value="F:D-lactate dehydrogenase (cytochrome) activity"/>
    <property type="evidence" value="ECO:0007669"/>
    <property type="project" value="UniProtKB-EC"/>
</dbReference>